<sequence>MAASVEIDLFNACKEVARRVLWQNGAASSDVVETLAGKFLAIAEEHQDFVRKQRETDVVIAQAVRYIAHVHAIPPAGTDTQWFRNALAVLMELAVPNTGLDEEVAQFLSYVQEGIRESLANVSVSRSAMRIEDEDAAEISRMQDAGIEYGVTSDLLDLIEKLFHGDPLTEADQRFFHLAAVAAPMTRPKRAAKGLE</sequence>
<dbReference type="EMBL" id="QETA01000003">
    <property type="protein sequence ID" value="PWF23220.1"/>
    <property type="molecule type" value="Genomic_DNA"/>
</dbReference>
<comment type="caution">
    <text evidence="1">The sequence shown here is derived from an EMBL/GenBank/DDBJ whole genome shotgun (WGS) entry which is preliminary data.</text>
</comment>
<proteinExistence type="predicted"/>
<protein>
    <submittedName>
        <fullName evidence="1">Uncharacterized protein</fullName>
    </submittedName>
</protein>
<keyword evidence="2" id="KW-1185">Reference proteome</keyword>
<evidence type="ECO:0000313" key="1">
    <source>
        <dbReference type="EMBL" id="PWF23220.1"/>
    </source>
</evidence>
<gene>
    <name evidence="1" type="ORF">DD235_09535</name>
</gene>
<reference evidence="2" key="1">
    <citation type="submission" date="2018-05" db="EMBL/GenBank/DDBJ databases">
        <authorList>
            <person name="Li Y."/>
        </authorList>
    </citation>
    <scope>NUCLEOTIDE SEQUENCE [LARGE SCALE GENOMIC DNA]</scope>
    <source>
        <strain evidence="2">3d-2-2</strain>
    </source>
</reference>
<dbReference type="RefSeq" id="WP_109061833.1">
    <property type="nucleotide sequence ID" value="NZ_QETA01000003.1"/>
</dbReference>
<name>A0A2V1JXK7_9BURK</name>
<dbReference type="AlphaFoldDB" id="A0A2V1JXK7"/>
<evidence type="ECO:0000313" key="2">
    <source>
        <dbReference type="Proteomes" id="UP000245212"/>
    </source>
</evidence>
<organism evidence="1 2">
    <name type="scientific">Corticimicrobacter populi</name>
    <dbReference type="NCBI Taxonomy" id="2175229"/>
    <lineage>
        <taxon>Bacteria</taxon>
        <taxon>Pseudomonadati</taxon>
        <taxon>Pseudomonadota</taxon>
        <taxon>Betaproteobacteria</taxon>
        <taxon>Burkholderiales</taxon>
        <taxon>Alcaligenaceae</taxon>
        <taxon>Corticimicrobacter</taxon>
    </lineage>
</organism>
<accession>A0A2V1JXK7</accession>
<dbReference type="Proteomes" id="UP000245212">
    <property type="component" value="Unassembled WGS sequence"/>
</dbReference>